<gene>
    <name evidence="1" type="ORF">KY290_036937</name>
</gene>
<reference evidence="1 2" key="1">
    <citation type="journal article" date="2021" name="bioRxiv">
        <title>Chromosome-scale and haplotype-resolved genome assembly of a tetraploid potato cultivar.</title>
        <authorList>
            <person name="Sun H."/>
            <person name="Jiao W.-B."/>
            <person name="Krause K."/>
            <person name="Campoy J.A."/>
            <person name="Goel M."/>
            <person name="Folz-Donahue K."/>
            <person name="Kukat C."/>
            <person name="Huettel B."/>
            <person name="Schneeberger K."/>
        </authorList>
    </citation>
    <scope>NUCLEOTIDE SEQUENCE [LARGE SCALE GENOMIC DNA]</scope>
    <source>
        <strain evidence="1">SolTubOtavaFocal</strain>
        <tissue evidence="1">Leaves</tissue>
    </source>
</reference>
<proteinExistence type="predicted"/>
<accession>A0ABQ7TU30</accession>
<comment type="caution">
    <text evidence="1">The sequence shown here is derived from an EMBL/GenBank/DDBJ whole genome shotgun (WGS) entry which is preliminary data.</text>
</comment>
<organism evidence="1 2">
    <name type="scientific">Solanum tuberosum</name>
    <name type="common">Potato</name>
    <dbReference type="NCBI Taxonomy" id="4113"/>
    <lineage>
        <taxon>Eukaryota</taxon>
        <taxon>Viridiplantae</taxon>
        <taxon>Streptophyta</taxon>
        <taxon>Embryophyta</taxon>
        <taxon>Tracheophyta</taxon>
        <taxon>Spermatophyta</taxon>
        <taxon>Magnoliopsida</taxon>
        <taxon>eudicotyledons</taxon>
        <taxon>Gunneridae</taxon>
        <taxon>Pentapetalae</taxon>
        <taxon>asterids</taxon>
        <taxon>lamiids</taxon>
        <taxon>Solanales</taxon>
        <taxon>Solanaceae</taxon>
        <taxon>Solanoideae</taxon>
        <taxon>Solaneae</taxon>
        <taxon>Solanum</taxon>
    </lineage>
</organism>
<dbReference type="EMBL" id="JAIVGD010000028">
    <property type="protein sequence ID" value="KAH0738232.1"/>
    <property type="molecule type" value="Genomic_DNA"/>
</dbReference>
<keyword evidence="2" id="KW-1185">Reference proteome</keyword>
<evidence type="ECO:0000313" key="2">
    <source>
        <dbReference type="Proteomes" id="UP000826656"/>
    </source>
</evidence>
<name>A0ABQ7TU30_SOLTU</name>
<dbReference type="Proteomes" id="UP000826656">
    <property type="component" value="Unassembled WGS sequence"/>
</dbReference>
<sequence length="201" mass="22343">MIATSQTLIVVQRCAPFDVEVAIPRAPFTVLRSPPPIKYNTHVVPWDYGKGKAKVEETDVTGEVTRSGRIYTFKNLVQGSSSKSKPPIVELDEQGVWKKVQDKENSIVEQLTYVPAGITHEEVAKMVGQVFEAYSISFHEDDLPLEETSHNKALYISAQYQNKVVTKALLDSGSGLNIFPLSTLTKLDMDSAKIHMQYSSV</sequence>
<evidence type="ECO:0000313" key="1">
    <source>
        <dbReference type="EMBL" id="KAH0738232.1"/>
    </source>
</evidence>
<protein>
    <submittedName>
        <fullName evidence="1">Uncharacterized protein</fullName>
    </submittedName>
</protein>